<feature type="transmembrane region" description="Helical" evidence="6">
    <location>
        <begin position="334"/>
        <end position="354"/>
    </location>
</feature>
<evidence type="ECO:0000256" key="4">
    <source>
        <dbReference type="ARBA" id="ARBA00023136"/>
    </source>
</evidence>
<sequence length="518" mass="58509">MAADVSLPKDFTLDHTTLVKIGIALTWSTPTYRRLTIFEAVDDLYARVRVNGTINPNITITEILGAEFQRTEQEVPIFQGLGAQPAYLVSSILKGHFDTLPHQDMDYMLMIPAIVLPILATIAVILRFFTRYFITKLVRWEDWLIIPGLVFAVALSISIGSAKGLGMHIWDVPFNDLLGTWKQTIIRQHFITFCHFFIKTSLLALYYRLSPKPSFQIAVMVTAVVNLLHTISTFFASLFACTPIIWSDALFTFKCHIDWVAVNFSGVIIFMILDVVIVLLPIPIIWRLQLQTREKLLTIGLFSLGFLVCIASGIKVARLHALVYDVDTTWQIENFQWVLIEVNLGVICACAPAFRHLTSKARLKRLYQERIQHKKIFHPHKPSNSLEQFELRKISAGNSEKTRSSLALRASHVHIPNRMPTDSKPESEGISHVKPAYLHPNSSCVRQNLKILSKDDLDLIEHGIRGIGTRDTIYSDAEGEGERESVYTHDLTRASSHALPDEFGDGFEIVKGSGVRIH</sequence>
<evidence type="ECO:0000313" key="9">
    <source>
        <dbReference type="Proteomes" id="UP001365542"/>
    </source>
</evidence>
<evidence type="ECO:0000256" key="1">
    <source>
        <dbReference type="ARBA" id="ARBA00004141"/>
    </source>
</evidence>
<evidence type="ECO:0000256" key="3">
    <source>
        <dbReference type="ARBA" id="ARBA00022989"/>
    </source>
</evidence>
<dbReference type="Pfam" id="PF20684">
    <property type="entry name" value="Fung_rhodopsin"/>
    <property type="match status" value="1"/>
</dbReference>
<feature type="transmembrane region" description="Helical" evidence="6">
    <location>
        <begin position="185"/>
        <end position="207"/>
    </location>
</feature>
<keyword evidence="3 6" id="KW-1133">Transmembrane helix</keyword>
<protein>
    <recommendedName>
        <fullName evidence="7">Rhodopsin domain-containing protein</fullName>
    </recommendedName>
</protein>
<feature type="transmembrane region" description="Helical" evidence="6">
    <location>
        <begin position="107"/>
        <end position="130"/>
    </location>
</feature>
<feature type="transmembrane region" description="Helical" evidence="6">
    <location>
        <begin position="219"/>
        <end position="247"/>
    </location>
</feature>
<proteinExistence type="inferred from homology"/>
<keyword evidence="4 6" id="KW-0472">Membrane</keyword>
<comment type="subcellular location">
    <subcellularLocation>
        <location evidence="1">Membrane</location>
        <topology evidence="1">Multi-pass membrane protein</topology>
    </subcellularLocation>
</comment>
<gene>
    <name evidence="8" type="ORF">TWF694_009066</name>
</gene>
<evidence type="ECO:0000256" key="2">
    <source>
        <dbReference type="ARBA" id="ARBA00022692"/>
    </source>
</evidence>
<feature type="transmembrane region" description="Helical" evidence="6">
    <location>
        <begin position="142"/>
        <end position="165"/>
    </location>
</feature>
<dbReference type="InterPro" id="IPR049326">
    <property type="entry name" value="Rhodopsin_dom_fungi"/>
</dbReference>
<organism evidence="8 9">
    <name type="scientific">Orbilia ellipsospora</name>
    <dbReference type="NCBI Taxonomy" id="2528407"/>
    <lineage>
        <taxon>Eukaryota</taxon>
        <taxon>Fungi</taxon>
        <taxon>Dikarya</taxon>
        <taxon>Ascomycota</taxon>
        <taxon>Pezizomycotina</taxon>
        <taxon>Orbiliomycetes</taxon>
        <taxon>Orbiliales</taxon>
        <taxon>Orbiliaceae</taxon>
        <taxon>Orbilia</taxon>
    </lineage>
</organism>
<dbReference type="AlphaFoldDB" id="A0AAV9XF00"/>
<name>A0AAV9XF00_9PEZI</name>
<keyword evidence="2 6" id="KW-0812">Transmembrane</keyword>
<evidence type="ECO:0000256" key="5">
    <source>
        <dbReference type="ARBA" id="ARBA00038359"/>
    </source>
</evidence>
<evidence type="ECO:0000313" key="8">
    <source>
        <dbReference type="EMBL" id="KAK6540251.1"/>
    </source>
</evidence>
<comment type="similarity">
    <text evidence="5">Belongs to the SAT4 family.</text>
</comment>
<dbReference type="Proteomes" id="UP001365542">
    <property type="component" value="Unassembled WGS sequence"/>
</dbReference>
<dbReference type="EMBL" id="JAVHJO010000005">
    <property type="protein sequence ID" value="KAK6540251.1"/>
    <property type="molecule type" value="Genomic_DNA"/>
</dbReference>
<dbReference type="GO" id="GO:0016020">
    <property type="term" value="C:membrane"/>
    <property type="evidence" value="ECO:0007669"/>
    <property type="project" value="UniProtKB-SubCell"/>
</dbReference>
<feature type="domain" description="Rhodopsin" evidence="7">
    <location>
        <begin position="126"/>
        <end position="359"/>
    </location>
</feature>
<keyword evidence="9" id="KW-1185">Reference proteome</keyword>
<dbReference type="PANTHER" id="PTHR33048">
    <property type="entry name" value="PTH11-LIKE INTEGRAL MEMBRANE PROTEIN (AFU_ORTHOLOGUE AFUA_5G11245)"/>
    <property type="match status" value="1"/>
</dbReference>
<dbReference type="InterPro" id="IPR052337">
    <property type="entry name" value="SAT4-like"/>
</dbReference>
<accession>A0AAV9XF00</accession>
<reference evidence="8 9" key="1">
    <citation type="submission" date="2019-10" db="EMBL/GenBank/DDBJ databases">
        <authorList>
            <person name="Palmer J.M."/>
        </authorList>
    </citation>
    <scope>NUCLEOTIDE SEQUENCE [LARGE SCALE GENOMIC DNA]</scope>
    <source>
        <strain evidence="8 9">TWF694</strain>
    </source>
</reference>
<feature type="transmembrane region" description="Helical" evidence="6">
    <location>
        <begin position="259"/>
        <end position="284"/>
    </location>
</feature>
<evidence type="ECO:0000259" key="7">
    <source>
        <dbReference type="Pfam" id="PF20684"/>
    </source>
</evidence>
<evidence type="ECO:0000256" key="6">
    <source>
        <dbReference type="SAM" id="Phobius"/>
    </source>
</evidence>
<comment type="caution">
    <text evidence="8">The sequence shown here is derived from an EMBL/GenBank/DDBJ whole genome shotgun (WGS) entry which is preliminary data.</text>
</comment>
<dbReference type="PANTHER" id="PTHR33048:SF129">
    <property type="entry name" value="INTEGRAL MEMBRANE PROTEIN-RELATED"/>
    <property type="match status" value="1"/>
</dbReference>
<feature type="transmembrane region" description="Helical" evidence="6">
    <location>
        <begin position="296"/>
        <end position="314"/>
    </location>
</feature>